<dbReference type="CDD" id="cd00866">
    <property type="entry name" value="PEBP_euk"/>
    <property type="match status" value="1"/>
</dbReference>
<keyword evidence="2" id="KW-0732">Signal</keyword>
<organism evidence="3 4">
    <name type="scientific">Drosophila albomicans</name>
    <name type="common">Fruit fly</name>
    <dbReference type="NCBI Taxonomy" id="7291"/>
    <lineage>
        <taxon>Eukaryota</taxon>
        <taxon>Metazoa</taxon>
        <taxon>Ecdysozoa</taxon>
        <taxon>Arthropoda</taxon>
        <taxon>Hexapoda</taxon>
        <taxon>Insecta</taxon>
        <taxon>Pterygota</taxon>
        <taxon>Neoptera</taxon>
        <taxon>Endopterygota</taxon>
        <taxon>Diptera</taxon>
        <taxon>Brachycera</taxon>
        <taxon>Muscomorpha</taxon>
        <taxon>Ephydroidea</taxon>
        <taxon>Drosophilidae</taxon>
        <taxon>Drosophila</taxon>
    </lineage>
</organism>
<dbReference type="InterPro" id="IPR035810">
    <property type="entry name" value="PEBP_euk"/>
</dbReference>
<dbReference type="RefSeq" id="XP_034112386.1">
    <property type="nucleotide sequence ID" value="XM_034256495.2"/>
</dbReference>
<dbReference type="InterPro" id="IPR001858">
    <property type="entry name" value="Phosphatidylethanolamine-bd_CS"/>
</dbReference>
<dbReference type="GeneID" id="117573366"/>
<proteinExistence type="inferred from homology"/>
<dbReference type="PANTHER" id="PTHR11362:SF44">
    <property type="entry name" value="PHOSPHATIDYLETHANOLAMINE-BINDING PROTEIN"/>
    <property type="match status" value="1"/>
</dbReference>
<keyword evidence="3" id="KW-1185">Reference proteome</keyword>
<evidence type="ECO:0000313" key="4">
    <source>
        <dbReference type="RefSeq" id="XP_034112386.1"/>
    </source>
</evidence>
<dbReference type="Gene3D" id="3.90.280.10">
    <property type="entry name" value="PEBP-like"/>
    <property type="match status" value="1"/>
</dbReference>
<protein>
    <submittedName>
        <fullName evidence="4">Protein D2</fullName>
    </submittedName>
</protein>
<evidence type="ECO:0000256" key="1">
    <source>
        <dbReference type="ARBA" id="ARBA00007091"/>
    </source>
</evidence>
<sequence length="212" mass="24123">MWIKCISLLAVCLCVAAHLDHQAETEISRFLSHLDIIPDVLETGPQEFLNVTYNGSIPADRGIELQPMQVRDVPSVKWTANKDTYYTLLMVDPDVPSRKVPKFKEYLHWLVVNIPGNQLQLGDERAAYVGAMPLQDTGLHRYVLLLYKQPELTKFDVAKLPQQNDEGRIKFSTKEFAERYKLGNPLAGNFFTSVWSTDVPALHKTKLQGRVK</sequence>
<dbReference type="PROSITE" id="PS01220">
    <property type="entry name" value="PBP"/>
    <property type="match status" value="1"/>
</dbReference>
<dbReference type="SUPFAM" id="SSF49777">
    <property type="entry name" value="PEBP-like"/>
    <property type="match status" value="1"/>
</dbReference>
<accession>A0A6P8X881</accession>
<dbReference type="Pfam" id="PF01161">
    <property type="entry name" value="PBP"/>
    <property type="match status" value="1"/>
</dbReference>
<dbReference type="OrthoDB" id="2506647at2759"/>
<dbReference type="Proteomes" id="UP000515160">
    <property type="component" value="Chromosome 2R"/>
</dbReference>
<feature type="signal peptide" evidence="2">
    <location>
        <begin position="1"/>
        <end position="17"/>
    </location>
</feature>
<dbReference type="InterPro" id="IPR036610">
    <property type="entry name" value="PEBP-like_sf"/>
</dbReference>
<name>A0A6P8X881_DROAB</name>
<feature type="chain" id="PRO_5027625178" evidence="2">
    <location>
        <begin position="18"/>
        <end position="212"/>
    </location>
</feature>
<reference evidence="4" key="1">
    <citation type="submission" date="2025-08" db="UniProtKB">
        <authorList>
            <consortium name="RefSeq"/>
        </authorList>
    </citation>
    <scope>IDENTIFICATION</scope>
    <source>
        <strain evidence="4">15112-1751.03</strain>
        <tissue evidence="4">Whole Adult</tissue>
    </source>
</reference>
<dbReference type="PANTHER" id="PTHR11362">
    <property type="entry name" value="PHOSPHATIDYLETHANOLAMINE-BINDING PROTEIN"/>
    <property type="match status" value="1"/>
</dbReference>
<gene>
    <name evidence="4" type="primary">LOC117573366</name>
</gene>
<evidence type="ECO:0000256" key="2">
    <source>
        <dbReference type="SAM" id="SignalP"/>
    </source>
</evidence>
<comment type="similarity">
    <text evidence="1">Belongs to the phosphatidylethanolamine-binding protein family.</text>
</comment>
<dbReference type="AlphaFoldDB" id="A0A6P8X881"/>
<evidence type="ECO:0000313" key="3">
    <source>
        <dbReference type="Proteomes" id="UP000515160"/>
    </source>
</evidence>
<dbReference type="InterPro" id="IPR008914">
    <property type="entry name" value="PEBP"/>
</dbReference>